<protein>
    <submittedName>
        <fullName evidence="1">30S ribosomal protein S23</fullName>
    </submittedName>
</protein>
<dbReference type="Proteomes" id="UP000036958">
    <property type="component" value="Unassembled WGS sequence"/>
</dbReference>
<dbReference type="InterPro" id="IPR012657">
    <property type="entry name" value="23S_rRNA-intervening_sequence"/>
</dbReference>
<dbReference type="NCBIfam" id="TIGR02436">
    <property type="entry name" value="four helix bundle protein"/>
    <property type="match status" value="1"/>
</dbReference>
<sequence>MERIKTHRELKVYKKSFEVAMKIFVLSRSFPKDETYSLTDQIRRSSRSVSSNISEAFRRRKYPKSFVNKLNESEAEAAETQNWLDFAVACQYISQDQYKEFDEEYENIIGMLVNMQRSPEKWSI</sequence>
<comment type="caution">
    <text evidence="1">The sequence shown here is derived from an EMBL/GenBank/DDBJ whole genome shotgun (WGS) entry which is preliminary data.</text>
</comment>
<keyword evidence="2" id="KW-1185">Reference proteome</keyword>
<dbReference type="EMBL" id="LGIA01000145">
    <property type="protein sequence ID" value="KOH45333.1"/>
    <property type="molecule type" value="Genomic_DNA"/>
</dbReference>
<dbReference type="InterPro" id="IPR036583">
    <property type="entry name" value="23S_rRNA_IVS_sf"/>
</dbReference>
<dbReference type="CDD" id="cd16377">
    <property type="entry name" value="23S_rRNA_IVP_like"/>
    <property type="match status" value="1"/>
</dbReference>
<name>A0A0L8VAF5_9BACT</name>
<dbReference type="STRING" id="1409788.NC99_18510"/>
<organism evidence="1 2">
    <name type="scientific">Sunxiuqinia dokdonensis</name>
    <dbReference type="NCBI Taxonomy" id="1409788"/>
    <lineage>
        <taxon>Bacteria</taxon>
        <taxon>Pseudomonadati</taxon>
        <taxon>Bacteroidota</taxon>
        <taxon>Bacteroidia</taxon>
        <taxon>Marinilabiliales</taxon>
        <taxon>Prolixibacteraceae</taxon>
        <taxon>Sunxiuqinia</taxon>
    </lineage>
</organism>
<gene>
    <name evidence="1" type="ORF">NC99_18510</name>
</gene>
<dbReference type="SUPFAM" id="SSF158446">
    <property type="entry name" value="IVS-encoded protein-like"/>
    <property type="match status" value="1"/>
</dbReference>
<dbReference type="GO" id="GO:0005840">
    <property type="term" value="C:ribosome"/>
    <property type="evidence" value="ECO:0007669"/>
    <property type="project" value="UniProtKB-KW"/>
</dbReference>
<reference evidence="2" key="1">
    <citation type="submission" date="2015-07" db="EMBL/GenBank/DDBJ databases">
        <title>Genome sequencing of Sunxiuqinia dokdonensis strain SK.</title>
        <authorList>
            <person name="Ahn S."/>
            <person name="Kim B.-C."/>
        </authorList>
    </citation>
    <scope>NUCLEOTIDE SEQUENCE [LARGE SCALE GENOMIC DNA]</scope>
    <source>
        <strain evidence="2">SK</strain>
    </source>
</reference>
<keyword evidence="1" id="KW-0687">Ribonucleoprotein</keyword>
<evidence type="ECO:0000313" key="1">
    <source>
        <dbReference type="EMBL" id="KOH45333.1"/>
    </source>
</evidence>
<proteinExistence type="predicted"/>
<dbReference type="Gene3D" id="1.20.1440.60">
    <property type="entry name" value="23S rRNA-intervening sequence"/>
    <property type="match status" value="1"/>
</dbReference>
<keyword evidence="1" id="KW-0689">Ribosomal protein</keyword>
<evidence type="ECO:0000313" key="2">
    <source>
        <dbReference type="Proteomes" id="UP000036958"/>
    </source>
</evidence>
<dbReference type="PANTHER" id="PTHR38471">
    <property type="entry name" value="FOUR HELIX BUNDLE PROTEIN"/>
    <property type="match status" value="1"/>
</dbReference>
<accession>A0A0L8VAF5</accession>
<dbReference type="AlphaFoldDB" id="A0A0L8VAF5"/>
<dbReference type="PANTHER" id="PTHR38471:SF2">
    <property type="entry name" value="FOUR HELIX BUNDLE PROTEIN"/>
    <property type="match status" value="1"/>
</dbReference>
<dbReference type="Pfam" id="PF05635">
    <property type="entry name" value="23S_rRNA_IVP"/>
    <property type="match status" value="1"/>
</dbReference>
<dbReference type="OrthoDB" id="9811959at2"/>
<dbReference type="RefSeq" id="WP_053182205.1">
    <property type="nucleotide sequence ID" value="NZ_LGIA01000145.1"/>
</dbReference>